<reference evidence="1" key="1">
    <citation type="submission" date="2023-03" db="EMBL/GenBank/DDBJ databases">
        <title>Chromosome-scale reference genome and RAD-based genetic map of yellow starthistle (Centaurea solstitialis) reveal putative structural variation and QTLs associated with invader traits.</title>
        <authorList>
            <person name="Reatini B."/>
            <person name="Cang F.A."/>
            <person name="Jiang Q."/>
            <person name="Mckibben M.T.W."/>
            <person name="Barker M.S."/>
            <person name="Rieseberg L.H."/>
            <person name="Dlugosch K.M."/>
        </authorList>
    </citation>
    <scope>NUCLEOTIDE SEQUENCE</scope>
    <source>
        <strain evidence="1">CAN-66</strain>
        <tissue evidence="1">Leaf</tissue>
    </source>
</reference>
<dbReference type="AlphaFoldDB" id="A0AA38T6B7"/>
<dbReference type="EMBL" id="JARYMX010000004">
    <property type="protein sequence ID" value="KAJ9554289.1"/>
    <property type="molecule type" value="Genomic_DNA"/>
</dbReference>
<accession>A0AA38T6B7</accession>
<gene>
    <name evidence="1" type="ORF">OSB04_018334</name>
</gene>
<protein>
    <submittedName>
        <fullName evidence="1">Uncharacterized protein</fullName>
    </submittedName>
</protein>
<name>A0AA38T6B7_9ASTR</name>
<sequence>MGRLLFRGRFARDDHGKNAGRAGGSGGNGSRSLDSGLYRRKEAGFGCCGPGLGDDVDKEEEIIAVLKIAIGCTQSNPERRPSMRHLPKEFIPNLGVHQVMFIIDVFKVASCYHALNATLKAVSDIAFKLTK</sequence>
<comment type="caution">
    <text evidence="1">The sequence shown here is derived from an EMBL/GenBank/DDBJ whole genome shotgun (WGS) entry which is preliminary data.</text>
</comment>
<evidence type="ECO:0000313" key="1">
    <source>
        <dbReference type="EMBL" id="KAJ9554289.1"/>
    </source>
</evidence>
<proteinExistence type="predicted"/>
<evidence type="ECO:0000313" key="2">
    <source>
        <dbReference type="Proteomes" id="UP001172457"/>
    </source>
</evidence>
<keyword evidence="2" id="KW-1185">Reference proteome</keyword>
<dbReference type="Proteomes" id="UP001172457">
    <property type="component" value="Chromosome 4"/>
</dbReference>
<organism evidence="1 2">
    <name type="scientific">Centaurea solstitialis</name>
    <name type="common">yellow star-thistle</name>
    <dbReference type="NCBI Taxonomy" id="347529"/>
    <lineage>
        <taxon>Eukaryota</taxon>
        <taxon>Viridiplantae</taxon>
        <taxon>Streptophyta</taxon>
        <taxon>Embryophyta</taxon>
        <taxon>Tracheophyta</taxon>
        <taxon>Spermatophyta</taxon>
        <taxon>Magnoliopsida</taxon>
        <taxon>eudicotyledons</taxon>
        <taxon>Gunneridae</taxon>
        <taxon>Pentapetalae</taxon>
        <taxon>asterids</taxon>
        <taxon>campanulids</taxon>
        <taxon>Asterales</taxon>
        <taxon>Asteraceae</taxon>
        <taxon>Carduoideae</taxon>
        <taxon>Cardueae</taxon>
        <taxon>Centaureinae</taxon>
        <taxon>Centaurea</taxon>
    </lineage>
</organism>